<name>A0AAD1Y365_EUPCR</name>
<dbReference type="AlphaFoldDB" id="A0AAD1Y365"/>
<keyword evidence="2" id="KW-1185">Reference proteome</keyword>
<evidence type="ECO:0000313" key="2">
    <source>
        <dbReference type="Proteomes" id="UP001295684"/>
    </source>
</evidence>
<protein>
    <submittedName>
        <fullName evidence="1">Uncharacterized protein</fullName>
    </submittedName>
</protein>
<proteinExistence type="predicted"/>
<organism evidence="1 2">
    <name type="scientific">Euplotes crassus</name>
    <dbReference type="NCBI Taxonomy" id="5936"/>
    <lineage>
        <taxon>Eukaryota</taxon>
        <taxon>Sar</taxon>
        <taxon>Alveolata</taxon>
        <taxon>Ciliophora</taxon>
        <taxon>Intramacronucleata</taxon>
        <taxon>Spirotrichea</taxon>
        <taxon>Hypotrichia</taxon>
        <taxon>Euplotida</taxon>
        <taxon>Euplotidae</taxon>
        <taxon>Moneuplotes</taxon>
    </lineage>
</organism>
<dbReference type="Proteomes" id="UP001295684">
    <property type="component" value="Unassembled WGS sequence"/>
</dbReference>
<accession>A0AAD1Y365</accession>
<reference evidence="1" key="1">
    <citation type="submission" date="2023-07" db="EMBL/GenBank/DDBJ databases">
        <authorList>
            <consortium name="AG Swart"/>
            <person name="Singh M."/>
            <person name="Singh A."/>
            <person name="Seah K."/>
            <person name="Emmerich C."/>
        </authorList>
    </citation>
    <scope>NUCLEOTIDE SEQUENCE</scope>
    <source>
        <strain evidence="1">DP1</strain>
    </source>
</reference>
<comment type="caution">
    <text evidence="1">The sequence shown here is derived from an EMBL/GenBank/DDBJ whole genome shotgun (WGS) entry which is preliminary data.</text>
</comment>
<gene>
    <name evidence="1" type="ORF">ECRASSUSDP1_LOCUS25224</name>
</gene>
<dbReference type="EMBL" id="CAMPGE010026012">
    <property type="protein sequence ID" value="CAI2383714.1"/>
    <property type="molecule type" value="Genomic_DNA"/>
</dbReference>
<evidence type="ECO:0000313" key="1">
    <source>
        <dbReference type="EMBL" id="CAI2383714.1"/>
    </source>
</evidence>
<sequence length="140" mass="16135">MPKKVMLPFQLRCLALGPLKKTKSDSQMVNSKTPSKLNQSQTAFNFAVGKCLKPVEEEDKSKSSEKEEFQPFNQEYLFGKEYRESFKKSKYKMMPHKPGQPENISDERCSEGPIARNCVYEFAPRENTVLFKKGSTRPPF</sequence>